<gene>
    <name evidence="3" type="primary">lpxI</name>
    <name evidence="3" type="ORF">HRQ87_11260</name>
</gene>
<dbReference type="PANTHER" id="PTHR39962">
    <property type="entry name" value="BLL4848 PROTEIN"/>
    <property type="match status" value="1"/>
</dbReference>
<dbReference type="Pfam" id="PF17930">
    <property type="entry name" value="LpxI_N"/>
    <property type="match status" value="1"/>
</dbReference>
<dbReference type="Proteomes" id="UP000777935">
    <property type="component" value="Unassembled WGS sequence"/>
</dbReference>
<dbReference type="Pfam" id="PF06230">
    <property type="entry name" value="LpxI_C"/>
    <property type="match status" value="1"/>
</dbReference>
<keyword evidence="4" id="KW-1185">Reference proteome</keyword>
<feature type="domain" description="LpxI N-terminal" evidence="2">
    <location>
        <begin position="1"/>
        <end position="128"/>
    </location>
</feature>
<comment type="caution">
    <text evidence="3">The sequence shown here is derived from an EMBL/GenBank/DDBJ whole genome shotgun (WGS) entry which is preliminary data.</text>
</comment>
<accession>A0ABX2IR53</accession>
<keyword evidence="3" id="KW-0378">Hydrolase</keyword>
<proteinExistence type="predicted"/>
<dbReference type="RefSeq" id="WP_174138361.1">
    <property type="nucleotide sequence ID" value="NZ_JABUFE010000006.1"/>
</dbReference>
<dbReference type="PANTHER" id="PTHR39962:SF1">
    <property type="entry name" value="LPXI FAMILY PROTEIN"/>
    <property type="match status" value="1"/>
</dbReference>
<protein>
    <submittedName>
        <fullName evidence="3">UDP-2,3-diacylglucosamine diphosphatase LpxI</fullName>
        <ecNumber evidence="3">3.6.1.54</ecNumber>
    </submittedName>
</protein>
<organism evidence="3 4">
    <name type="scientific">Parasulfitobacter algicola</name>
    <dbReference type="NCBI Taxonomy" id="2614809"/>
    <lineage>
        <taxon>Bacteria</taxon>
        <taxon>Pseudomonadati</taxon>
        <taxon>Pseudomonadota</taxon>
        <taxon>Alphaproteobacteria</taxon>
        <taxon>Rhodobacterales</taxon>
        <taxon>Roseobacteraceae</taxon>
        <taxon>Parasulfitobacter</taxon>
    </lineage>
</organism>
<dbReference type="InterPro" id="IPR043167">
    <property type="entry name" value="LpxI_C_sf"/>
</dbReference>
<evidence type="ECO:0000259" key="1">
    <source>
        <dbReference type="Pfam" id="PF06230"/>
    </source>
</evidence>
<reference evidence="3 4" key="1">
    <citation type="submission" date="2020-06" db="EMBL/GenBank/DDBJ databases">
        <title>Sulfitobacter algicola sp. nov., isolated from green algae.</title>
        <authorList>
            <person name="Wang C."/>
        </authorList>
    </citation>
    <scope>NUCLEOTIDE SEQUENCE [LARGE SCALE GENOMIC DNA]</scope>
    <source>
        <strain evidence="3 4">1151</strain>
    </source>
</reference>
<name>A0ABX2IR53_9RHOB</name>
<dbReference type="InterPro" id="IPR041255">
    <property type="entry name" value="LpxI_N"/>
</dbReference>
<dbReference type="GO" id="GO:0016787">
    <property type="term" value="F:hydrolase activity"/>
    <property type="evidence" value="ECO:0007669"/>
    <property type="project" value="UniProtKB-KW"/>
</dbReference>
<sequence>MIAIVAGQGDLPRHIIKSLQAQNLPFQLCQMHGFPVSLDHPVLEFRIEQLGSFLQELKARDVTKVVFAGSVHRPKIDPTAINAQTIPLVPRMMQAIQQGDDAALRVVLDIFQDAGFSICAAVDIAPNLMPDAGNYTDVFPSDIHKKDTSRAVKLLDTIAPLDIGQACVVGSGQVIAVEGIMGTDWMLLSLNPDLIEQSAARPKGGVFYKAPKFDQDRRIDMPTIGVSTVDSVEAAGLDGIVIEARGVQVLDFDKVVARANEKGLFLWVRERSL</sequence>
<dbReference type="Gene3D" id="3.40.140.80">
    <property type="match status" value="1"/>
</dbReference>
<evidence type="ECO:0000259" key="2">
    <source>
        <dbReference type="Pfam" id="PF17930"/>
    </source>
</evidence>
<dbReference type="InterPro" id="IPR053174">
    <property type="entry name" value="LpxI"/>
</dbReference>
<evidence type="ECO:0000313" key="3">
    <source>
        <dbReference type="EMBL" id="NSX55381.1"/>
    </source>
</evidence>
<dbReference type="Gene3D" id="3.40.50.20">
    <property type="match status" value="1"/>
</dbReference>
<feature type="domain" description="LpxI C-terminal" evidence="1">
    <location>
        <begin position="132"/>
        <end position="267"/>
    </location>
</feature>
<evidence type="ECO:0000313" key="4">
    <source>
        <dbReference type="Proteomes" id="UP000777935"/>
    </source>
</evidence>
<dbReference type="InterPro" id="IPR010415">
    <property type="entry name" value="LpxI_C"/>
</dbReference>
<dbReference type="EMBL" id="JABUFE010000006">
    <property type="protein sequence ID" value="NSX55381.1"/>
    <property type="molecule type" value="Genomic_DNA"/>
</dbReference>
<dbReference type="EC" id="3.6.1.54" evidence="3"/>